<accession>A0A1W1I1F9</accession>
<organism evidence="1 2">
    <name type="scientific">Nitrospira japonica</name>
    <dbReference type="NCBI Taxonomy" id="1325564"/>
    <lineage>
        <taxon>Bacteria</taxon>
        <taxon>Pseudomonadati</taxon>
        <taxon>Nitrospirota</taxon>
        <taxon>Nitrospiria</taxon>
        <taxon>Nitrospirales</taxon>
        <taxon>Nitrospiraceae</taxon>
        <taxon>Nitrospira</taxon>
    </lineage>
</organism>
<evidence type="ECO:0000313" key="2">
    <source>
        <dbReference type="Proteomes" id="UP000192042"/>
    </source>
</evidence>
<protein>
    <submittedName>
        <fullName evidence="1">Uncharacterized protein</fullName>
    </submittedName>
</protein>
<dbReference type="Proteomes" id="UP000192042">
    <property type="component" value="Chromosome I"/>
</dbReference>
<proteinExistence type="predicted"/>
<reference evidence="1 2" key="1">
    <citation type="submission" date="2017-03" db="EMBL/GenBank/DDBJ databases">
        <authorList>
            <person name="Afonso C.L."/>
            <person name="Miller P.J."/>
            <person name="Scott M.A."/>
            <person name="Spackman E."/>
            <person name="Goraichik I."/>
            <person name="Dimitrov K.M."/>
            <person name="Suarez D.L."/>
            <person name="Swayne D.E."/>
        </authorList>
    </citation>
    <scope>NUCLEOTIDE SEQUENCE [LARGE SCALE GENOMIC DNA]</scope>
    <source>
        <strain evidence="1">Genome sequencing of Nitrospira japonica strain NJ11</strain>
    </source>
</reference>
<dbReference type="KEGG" id="nja:NSJP_0650"/>
<dbReference type="RefSeq" id="WP_080885444.1">
    <property type="nucleotide sequence ID" value="NZ_LT828648.1"/>
</dbReference>
<gene>
    <name evidence="1" type="ORF">NSJP_0650</name>
</gene>
<keyword evidence="2" id="KW-1185">Reference proteome</keyword>
<sequence length="122" mass="13588">MTLIRNVCLVVLCVVLSGLEPHLEQSASANDVGMRVETALREAAKDVDHRHRESTDRAILDITYLIEQSWKAKEHSRDGARKDYAAQARALIVREARMGHLDIVKTGSVLKLLEELLSDQAG</sequence>
<evidence type="ECO:0000313" key="1">
    <source>
        <dbReference type="EMBL" id="SLM46822.1"/>
    </source>
</evidence>
<dbReference type="EMBL" id="LT828648">
    <property type="protein sequence ID" value="SLM46822.1"/>
    <property type="molecule type" value="Genomic_DNA"/>
</dbReference>
<dbReference type="AlphaFoldDB" id="A0A1W1I1F9"/>
<name>A0A1W1I1F9_9BACT</name>